<dbReference type="RefSeq" id="WP_072791820.1">
    <property type="nucleotide sequence ID" value="NZ_FQWM01000002.1"/>
</dbReference>
<reference evidence="3" key="1">
    <citation type="submission" date="2016-11" db="EMBL/GenBank/DDBJ databases">
        <authorList>
            <person name="Varghese N."/>
            <person name="Submissions S."/>
        </authorList>
    </citation>
    <scope>NUCLEOTIDE SEQUENCE [LARGE SCALE GENOMIC DNA]</scope>
    <source>
        <strain evidence="3">DSM 28223</strain>
    </source>
</reference>
<dbReference type="InterPro" id="IPR009506">
    <property type="entry name" value="YjiS-like"/>
</dbReference>
<name>A0A1M5MNP6_9RHOB</name>
<gene>
    <name evidence="2" type="ORF">SAMN04488044_1283</name>
</gene>
<protein>
    <recommendedName>
        <fullName evidence="1">YjiS-like domain-containing protein</fullName>
    </recommendedName>
</protein>
<evidence type="ECO:0000313" key="3">
    <source>
        <dbReference type="Proteomes" id="UP000184211"/>
    </source>
</evidence>
<evidence type="ECO:0000313" key="2">
    <source>
        <dbReference type="EMBL" id="SHG78866.1"/>
    </source>
</evidence>
<dbReference type="Proteomes" id="UP000184211">
    <property type="component" value="Unassembled WGS sequence"/>
</dbReference>
<feature type="domain" description="YjiS-like" evidence="1">
    <location>
        <begin position="27"/>
        <end position="61"/>
    </location>
</feature>
<keyword evidence="3" id="KW-1185">Reference proteome</keyword>
<dbReference type="STRING" id="870908.SAMN04488044_1283"/>
<sequence length="71" mass="7929">MATVATTSYNAISFADRIRVAFADFKAARALRAKYAATVRELSDLSDRDLSDLGISRYDIHYLAREHVYGA</sequence>
<organism evidence="2 3">
    <name type="scientific">Cognatishimia maritima</name>
    <dbReference type="NCBI Taxonomy" id="870908"/>
    <lineage>
        <taxon>Bacteria</taxon>
        <taxon>Pseudomonadati</taxon>
        <taxon>Pseudomonadota</taxon>
        <taxon>Alphaproteobacteria</taxon>
        <taxon>Rhodobacterales</taxon>
        <taxon>Paracoccaceae</taxon>
        <taxon>Cognatishimia</taxon>
    </lineage>
</organism>
<dbReference type="AlphaFoldDB" id="A0A1M5MNP6"/>
<accession>A0A1M5MNP6</accession>
<dbReference type="EMBL" id="FQWM01000002">
    <property type="protein sequence ID" value="SHG78866.1"/>
    <property type="molecule type" value="Genomic_DNA"/>
</dbReference>
<proteinExistence type="predicted"/>
<dbReference type="Pfam" id="PF06568">
    <property type="entry name" value="YjiS-like"/>
    <property type="match status" value="1"/>
</dbReference>
<evidence type="ECO:0000259" key="1">
    <source>
        <dbReference type="Pfam" id="PF06568"/>
    </source>
</evidence>